<evidence type="ECO:0000313" key="2">
    <source>
        <dbReference type="Proteomes" id="UP000315471"/>
    </source>
</evidence>
<dbReference type="GO" id="GO:0003964">
    <property type="term" value="F:RNA-directed DNA polymerase activity"/>
    <property type="evidence" value="ECO:0007669"/>
    <property type="project" value="UniProtKB-KW"/>
</dbReference>
<dbReference type="NCBIfam" id="NF041748">
    <property type="entry name" value="Drt3b"/>
    <property type="match status" value="1"/>
</dbReference>
<keyword evidence="1" id="KW-0695">RNA-directed DNA polymerase</keyword>
<comment type="caution">
    <text evidence="1">The sequence shown here is derived from an EMBL/GenBank/DDBJ whole genome shotgun (WGS) entry which is preliminary data.</text>
</comment>
<dbReference type="Proteomes" id="UP000315471">
    <property type="component" value="Unassembled WGS sequence"/>
</dbReference>
<dbReference type="AlphaFoldDB" id="A0A5C6D9L2"/>
<accession>A0A5C6D9L2</accession>
<name>A0A5C6D9L2_9BACT</name>
<dbReference type="EMBL" id="SJPY01000014">
    <property type="protein sequence ID" value="TWU33448.1"/>
    <property type="molecule type" value="Genomic_DNA"/>
</dbReference>
<proteinExistence type="predicted"/>
<dbReference type="CDD" id="cd01646">
    <property type="entry name" value="RT_Bac_retron_I"/>
    <property type="match status" value="1"/>
</dbReference>
<keyword evidence="1" id="KW-0808">Transferase</keyword>
<evidence type="ECO:0000313" key="1">
    <source>
        <dbReference type="EMBL" id="TWU33448.1"/>
    </source>
</evidence>
<keyword evidence="1" id="KW-0548">Nucleotidyltransferase</keyword>
<gene>
    <name evidence="1" type="ORF">Q31b_57650</name>
</gene>
<protein>
    <submittedName>
        <fullName evidence="1">Reverse transcriptase (RNA-dependent DNA polymerase)</fullName>
    </submittedName>
</protein>
<keyword evidence="2" id="KW-1185">Reference proteome</keyword>
<dbReference type="OrthoDB" id="9780724at2"/>
<organism evidence="1 2">
    <name type="scientific">Novipirellula aureliae</name>
    <dbReference type="NCBI Taxonomy" id="2527966"/>
    <lineage>
        <taxon>Bacteria</taxon>
        <taxon>Pseudomonadati</taxon>
        <taxon>Planctomycetota</taxon>
        <taxon>Planctomycetia</taxon>
        <taxon>Pirellulales</taxon>
        <taxon>Pirellulaceae</taxon>
        <taxon>Novipirellula</taxon>
    </lineage>
</organism>
<reference evidence="1 2" key="1">
    <citation type="submission" date="2019-02" db="EMBL/GenBank/DDBJ databases">
        <title>Deep-cultivation of Planctomycetes and their phenomic and genomic characterization uncovers novel biology.</title>
        <authorList>
            <person name="Wiegand S."/>
            <person name="Jogler M."/>
            <person name="Boedeker C."/>
            <person name="Pinto D."/>
            <person name="Vollmers J."/>
            <person name="Rivas-Marin E."/>
            <person name="Kohn T."/>
            <person name="Peeters S.H."/>
            <person name="Heuer A."/>
            <person name="Rast P."/>
            <person name="Oberbeckmann S."/>
            <person name="Bunk B."/>
            <person name="Jeske O."/>
            <person name="Meyerdierks A."/>
            <person name="Storesund J.E."/>
            <person name="Kallscheuer N."/>
            <person name="Luecker S."/>
            <person name="Lage O.M."/>
            <person name="Pohl T."/>
            <person name="Merkel B.J."/>
            <person name="Hornburger P."/>
            <person name="Mueller R.-W."/>
            <person name="Bruemmer F."/>
            <person name="Labrenz M."/>
            <person name="Spormann A.M."/>
            <person name="Op Den Camp H."/>
            <person name="Overmann J."/>
            <person name="Amann R."/>
            <person name="Jetten M.S.M."/>
            <person name="Mascher T."/>
            <person name="Medema M.H."/>
            <person name="Devos D.P."/>
            <person name="Kaster A.-K."/>
            <person name="Ovreas L."/>
            <person name="Rohde M."/>
            <person name="Galperin M.Y."/>
            <person name="Jogler C."/>
        </authorList>
    </citation>
    <scope>NUCLEOTIDE SEQUENCE [LARGE SCALE GENOMIC DNA]</scope>
    <source>
        <strain evidence="1 2">Q31b</strain>
    </source>
</reference>
<sequence length="629" mass="71923">MSKMQSIDTSDRDRVLLSEILPHEVPPRFSLRSVYRRMRGPSLTSLDDALFQHQNDASGPPETVPYTFSLSRGRKTPRDIHVMHPFHYREVVNFYETYATQILSNCLKSQWTLRSPSGIARRAKDIGYQNQQPGIQSESESDESPVCYFAYGPFNLLYAFYGSRDYERLESKFRFVRAIDVQSCFGNIYTHSIAWAIRGKANAKRRGDRSAYFTFDARFDSLMRSMNHGETHGILVGPEMSRIFAELILQTVDTAVLGTLADRIEFGKQCEVRRYLDDFFIFFNEASIADQVEQTIRGELKNCKLYINDAKTLETESPFMSNLSALKHELSHLVDDLHESFLRARQEKRPIPKSVCRVAFRKIKTKVAQSGCHYESCISYVLSILQRKVTEANSSLCCQFIEGGMVSLLSKLLELDFRYQVAIKVATIYQLISDKVHADFDLEPSVVEDLNERIADEVTHLAMNAMSREAPPCLPLLVVLIPIAKLDLVHNVNPSLAETIWKHSQVQSRPAEVDYFTVVSLLYFCGDRRAYVRLVREIVKAAKRFLRESKDKGLRADCLMLAADLACCPLLKEDVRKVMLRQVFGWVNMPKDVAGALQELAGKSMFFDWDTTVSTTTYLLEKQIPRCYA</sequence>